<reference evidence="1 2" key="1">
    <citation type="journal article" date="2014" name="Int. J. Syst. Evol. Microbiol.">
        <title>Complete genome sequence of Corynebacterium casei LMG S-19264T (=DSM 44701T), isolated from a smear-ripened cheese.</title>
        <authorList>
            <consortium name="US DOE Joint Genome Institute (JGI-PGF)"/>
            <person name="Walter F."/>
            <person name="Albersmeier A."/>
            <person name="Kalinowski J."/>
            <person name="Ruckert C."/>
        </authorList>
    </citation>
    <scope>NUCLEOTIDE SEQUENCE [LARGE SCALE GENOMIC DNA]</scope>
    <source>
        <strain evidence="1 2">CGMCC 4.7111</strain>
    </source>
</reference>
<evidence type="ECO:0000313" key="2">
    <source>
        <dbReference type="Proteomes" id="UP000600365"/>
    </source>
</evidence>
<accession>A0A917Y7C1</accession>
<gene>
    <name evidence="1" type="ORF">GCM10011579_049810</name>
</gene>
<sequence>MPEFSGQLMVAFVEREVLSLVRSVACRLQKVCSIVMYVVIGPRFLPSGMWLPWLGDRCTRQVPVTQGWPVNLWMPGQCQAHLSKTTTPYPTPAGMQANKYRNCDGYRPSTSRMTV</sequence>
<dbReference type="EMBL" id="BMMM01000009">
    <property type="protein sequence ID" value="GGN72517.1"/>
    <property type="molecule type" value="Genomic_DNA"/>
</dbReference>
<comment type="caution">
    <text evidence="1">The sequence shown here is derived from an EMBL/GenBank/DDBJ whole genome shotgun (WGS) entry which is preliminary data.</text>
</comment>
<organism evidence="1 2">
    <name type="scientific">Streptomyces albiflavescens</name>
    <dbReference type="NCBI Taxonomy" id="1623582"/>
    <lineage>
        <taxon>Bacteria</taxon>
        <taxon>Bacillati</taxon>
        <taxon>Actinomycetota</taxon>
        <taxon>Actinomycetes</taxon>
        <taxon>Kitasatosporales</taxon>
        <taxon>Streptomycetaceae</taxon>
        <taxon>Streptomyces</taxon>
    </lineage>
</organism>
<dbReference type="Proteomes" id="UP000600365">
    <property type="component" value="Unassembled WGS sequence"/>
</dbReference>
<proteinExistence type="predicted"/>
<evidence type="ECO:0000313" key="1">
    <source>
        <dbReference type="EMBL" id="GGN72517.1"/>
    </source>
</evidence>
<dbReference type="AlphaFoldDB" id="A0A917Y7C1"/>
<keyword evidence="2" id="KW-1185">Reference proteome</keyword>
<protein>
    <submittedName>
        <fullName evidence="1">Uncharacterized protein</fullName>
    </submittedName>
</protein>
<name>A0A917Y7C1_9ACTN</name>